<dbReference type="Pfam" id="PF18014">
    <property type="entry name" value="Acetyltransf_18"/>
    <property type="match status" value="1"/>
</dbReference>
<dbReference type="PROSITE" id="PS51186">
    <property type="entry name" value="GNAT"/>
    <property type="match status" value="1"/>
</dbReference>
<dbReference type="PANTHER" id="PTHR47237">
    <property type="entry name" value="SLL0310 PROTEIN"/>
    <property type="match status" value="1"/>
</dbReference>
<evidence type="ECO:0000256" key="1">
    <source>
        <dbReference type="SAM" id="MobiDB-lite"/>
    </source>
</evidence>
<evidence type="ECO:0000313" key="3">
    <source>
        <dbReference type="EMBL" id="MBH0239335.1"/>
    </source>
</evidence>
<name>A0A931MZS9_9HYPH</name>
<dbReference type="InterPro" id="IPR041496">
    <property type="entry name" value="YitH/HolE_GNAT"/>
</dbReference>
<evidence type="ECO:0000313" key="4">
    <source>
        <dbReference type="Proteomes" id="UP000631694"/>
    </source>
</evidence>
<proteinExistence type="predicted"/>
<dbReference type="Gene3D" id="3.40.630.90">
    <property type="match status" value="1"/>
</dbReference>
<dbReference type="PANTHER" id="PTHR47237:SF1">
    <property type="entry name" value="SLL0310 PROTEIN"/>
    <property type="match status" value="1"/>
</dbReference>
<dbReference type="AlphaFoldDB" id="A0A931MZS9"/>
<comment type="caution">
    <text evidence="3">The sequence shown here is derived from an EMBL/GenBank/DDBJ whole genome shotgun (WGS) entry which is preliminary data.</text>
</comment>
<reference evidence="3" key="1">
    <citation type="submission" date="2020-12" db="EMBL/GenBank/DDBJ databases">
        <title>Methylobrevis albus sp. nov., isolated from fresh water lack sediment.</title>
        <authorList>
            <person name="Zou Q."/>
        </authorList>
    </citation>
    <scope>NUCLEOTIDE SEQUENCE</scope>
    <source>
        <strain evidence="3">L22</strain>
    </source>
</reference>
<accession>A0A931MZS9</accession>
<dbReference type="EMBL" id="JADZLT010000054">
    <property type="protein sequence ID" value="MBH0239335.1"/>
    <property type="molecule type" value="Genomic_DNA"/>
</dbReference>
<organism evidence="3 4">
    <name type="scientific">Methylobrevis albus</name>
    <dbReference type="NCBI Taxonomy" id="2793297"/>
    <lineage>
        <taxon>Bacteria</taxon>
        <taxon>Pseudomonadati</taxon>
        <taxon>Pseudomonadota</taxon>
        <taxon>Alphaproteobacteria</taxon>
        <taxon>Hyphomicrobiales</taxon>
        <taxon>Pleomorphomonadaceae</taxon>
        <taxon>Methylobrevis</taxon>
    </lineage>
</organism>
<keyword evidence="4" id="KW-1185">Reference proteome</keyword>
<dbReference type="SUPFAM" id="SSF55729">
    <property type="entry name" value="Acyl-CoA N-acyltransferases (Nat)"/>
    <property type="match status" value="1"/>
</dbReference>
<evidence type="ECO:0000259" key="2">
    <source>
        <dbReference type="PROSITE" id="PS51186"/>
    </source>
</evidence>
<dbReference type="InterPro" id="IPR052729">
    <property type="entry name" value="Acyl/Acetyltrans_Enzymes"/>
</dbReference>
<feature type="compositionally biased region" description="Gly residues" evidence="1">
    <location>
        <begin position="21"/>
        <end position="32"/>
    </location>
</feature>
<protein>
    <submittedName>
        <fullName evidence="3">GNAT family N-acetyltransferase</fullName>
    </submittedName>
</protein>
<dbReference type="GO" id="GO:0016747">
    <property type="term" value="F:acyltransferase activity, transferring groups other than amino-acyl groups"/>
    <property type="evidence" value="ECO:0007669"/>
    <property type="project" value="InterPro"/>
</dbReference>
<dbReference type="CDD" id="cd04301">
    <property type="entry name" value="NAT_SF"/>
    <property type="match status" value="1"/>
</dbReference>
<dbReference type="Proteomes" id="UP000631694">
    <property type="component" value="Unassembled WGS sequence"/>
</dbReference>
<feature type="domain" description="N-acetyltransferase" evidence="2">
    <location>
        <begin position="35"/>
        <end position="170"/>
    </location>
</feature>
<gene>
    <name evidence="3" type="ORF">I5731_16040</name>
</gene>
<sequence length="313" mass="32563">MLRRRDPRAEAPRPPRVRCRQGGGVSDLGPGTGPLAIGPATPEEARLIVAWAATEGWNPGLSDMEAFYGFDPEGFLVARLGAEMAACISVVAYPSGFGFLGFYICRPDLRGRGIGKALWDAALARRPLASIGLDGVVAQQANYARAGFVFAHRNVRYGGRVAPPSARDPQIEDIAPGSPLAAAVAAYDAGVYPIGRADFVRRWIAAPGQHAVALLGGDAVRGWGAIRPSTDGMKIGPLFADDAAGAAAIFAALAVVADGRPLFVDPPAVNAAAVALAEAHGLVPVFETARMYRGPAPALDLARVFGITSFELG</sequence>
<dbReference type="Pfam" id="PF00583">
    <property type="entry name" value="Acetyltransf_1"/>
    <property type="match status" value="1"/>
</dbReference>
<dbReference type="InterPro" id="IPR000182">
    <property type="entry name" value="GNAT_dom"/>
</dbReference>
<dbReference type="Gene3D" id="3.40.630.30">
    <property type="match status" value="1"/>
</dbReference>
<dbReference type="InterPro" id="IPR016181">
    <property type="entry name" value="Acyl_CoA_acyltransferase"/>
</dbReference>
<feature type="region of interest" description="Disordered" evidence="1">
    <location>
        <begin position="1"/>
        <end position="35"/>
    </location>
</feature>